<reference evidence="2" key="1">
    <citation type="submission" date="2020-09" db="EMBL/GenBank/DDBJ databases">
        <title>Genome-Enabled Discovery of Anthraquinone Biosynthesis in Senna tora.</title>
        <authorList>
            <person name="Kang S.-H."/>
            <person name="Pandey R.P."/>
            <person name="Lee C.-M."/>
            <person name="Sim J.-S."/>
            <person name="Jeong J.-T."/>
            <person name="Choi B.-S."/>
            <person name="Jung M."/>
            <person name="Ginzburg D."/>
            <person name="Zhao K."/>
            <person name="Won S.Y."/>
            <person name="Oh T.-J."/>
            <person name="Yu Y."/>
            <person name="Kim N.-H."/>
            <person name="Lee O.R."/>
            <person name="Lee T.-H."/>
            <person name="Bashyal P."/>
            <person name="Kim T.-S."/>
            <person name="Lee W.-H."/>
            <person name="Kawkins C."/>
            <person name="Kim C.-K."/>
            <person name="Kim J.S."/>
            <person name="Ahn B.O."/>
            <person name="Rhee S.Y."/>
            <person name="Sohng J.K."/>
        </authorList>
    </citation>
    <scope>NUCLEOTIDE SEQUENCE</scope>
    <source>
        <tissue evidence="2">Leaf</tissue>
    </source>
</reference>
<dbReference type="Proteomes" id="UP000634136">
    <property type="component" value="Unassembled WGS sequence"/>
</dbReference>
<accession>A0A835CDB5</accession>
<dbReference type="AlphaFoldDB" id="A0A835CDB5"/>
<protein>
    <submittedName>
        <fullName evidence="2">Uncharacterized protein</fullName>
    </submittedName>
</protein>
<evidence type="ECO:0000256" key="1">
    <source>
        <dbReference type="SAM" id="MobiDB-lite"/>
    </source>
</evidence>
<name>A0A835CDB5_9FABA</name>
<keyword evidence="3" id="KW-1185">Reference proteome</keyword>
<evidence type="ECO:0000313" key="2">
    <source>
        <dbReference type="EMBL" id="KAF7838691.1"/>
    </source>
</evidence>
<organism evidence="2 3">
    <name type="scientific">Senna tora</name>
    <dbReference type="NCBI Taxonomy" id="362788"/>
    <lineage>
        <taxon>Eukaryota</taxon>
        <taxon>Viridiplantae</taxon>
        <taxon>Streptophyta</taxon>
        <taxon>Embryophyta</taxon>
        <taxon>Tracheophyta</taxon>
        <taxon>Spermatophyta</taxon>
        <taxon>Magnoliopsida</taxon>
        <taxon>eudicotyledons</taxon>
        <taxon>Gunneridae</taxon>
        <taxon>Pentapetalae</taxon>
        <taxon>rosids</taxon>
        <taxon>fabids</taxon>
        <taxon>Fabales</taxon>
        <taxon>Fabaceae</taxon>
        <taxon>Caesalpinioideae</taxon>
        <taxon>Cassia clade</taxon>
        <taxon>Senna</taxon>
    </lineage>
</organism>
<sequence>MLETDKLDDNGTGLTARQRHRSQTSTEIETETTTANSNVETMIYGIRSGKVGEM</sequence>
<proteinExistence type="predicted"/>
<gene>
    <name evidence="2" type="ORF">G2W53_007173</name>
</gene>
<dbReference type="EMBL" id="JAAIUW010000003">
    <property type="protein sequence ID" value="KAF7838691.1"/>
    <property type="molecule type" value="Genomic_DNA"/>
</dbReference>
<evidence type="ECO:0000313" key="3">
    <source>
        <dbReference type="Proteomes" id="UP000634136"/>
    </source>
</evidence>
<comment type="caution">
    <text evidence="2">The sequence shown here is derived from an EMBL/GenBank/DDBJ whole genome shotgun (WGS) entry which is preliminary data.</text>
</comment>
<feature type="region of interest" description="Disordered" evidence="1">
    <location>
        <begin position="1"/>
        <end position="36"/>
    </location>
</feature>
<feature type="compositionally biased region" description="Low complexity" evidence="1">
    <location>
        <begin position="24"/>
        <end position="34"/>
    </location>
</feature>